<evidence type="ECO:0000256" key="3">
    <source>
        <dbReference type="ARBA" id="ARBA00010858"/>
    </source>
</evidence>
<keyword evidence="7 8" id="KW-0472">Membrane</keyword>
<name>A0ABD1YGX7_9MARC</name>
<sequence length="205" mass="22369">MPTFLENFPYLEPRILENYPNQKFEIPTPERLMKILRENAPTQSQIIGAVVIVTIATAVVMLMTVGGLLMGGLSIGGLVLTCLFILFVPVLVAGFGTVLFIGTTVLVTGTGFTVAVVSALRWLYLYLKGYHPPGSCHVDAAKRSVIDAAYRLKEMAGVYVNNAVQEIDTARRLNEMASVYVNGALHEKIMRVLTRVDQAAASYSC</sequence>
<dbReference type="AlphaFoldDB" id="A0ABD1YGX7"/>
<feature type="transmembrane region" description="Helical" evidence="8">
    <location>
        <begin position="46"/>
        <end position="70"/>
    </location>
</feature>
<gene>
    <name evidence="9" type="ORF">R1flu_014735</name>
</gene>
<evidence type="ECO:0008006" key="11">
    <source>
        <dbReference type="Google" id="ProtNLM"/>
    </source>
</evidence>
<evidence type="ECO:0000256" key="8">
    <source>
        <dbReference type="SAM" id="Phobius"/>
    </source>
</evidence>
<dbReference type="Proteomes" id="UP001605036">
    <property type="component" value="Unassembled WGS sequence"/>
</dbReference>
<dbReference type="InterPro" id="IPR000136">
    <property type="entry name" value="Oleosin"/>
</dbReference>
<evidence type="ECO:0000256" key="6">
    <source>
        <dbReference type="ARBA" id="ARBA00022989"/>
    </source>
</evidence>
<accession>A0ABD1YGX7</accession>
<comment type="caution">
    <text evidence="9">The sequence shown here is derived from an EMBL/GenBank/DDBJ whole genome shotgun (WGS) entry which is preliminary data.</text>
</comment>
<feature type="transmembrane region" description="Helical" evidence="8">
    <location>
        <begin position="77"/>
        <end position="101"/>
    </location>
</feature>
<evidence type="ECO:0000256" key="7">
    <source>
        <dbReference type="ARBA" id="ARBA00023136"/>
    </source>
</evidence>
<evidence type="ECO:0000313" key="10">
    <source>
        <dbReference type="Proteomes" id="UP001605036"/>
    </source>
</evidence>
<dbReference type="PANTHER" id="PTHR33203">
    <property type="entry name" value="OLEOSIN"/>
    <property type="match status" value="1"/>
</dbReference>
<reference evidence="9 10" key="1">
    <citation type="submission" date="2024-09" db="EMBL/GenBank/DDBJ databases">
        <title>Chromosome-scale assembly of Riccia fluitans.</title>
        <authorList>
            <person name="Paukszto L."/>
            <person name="Sawicki J."/>
            <person name="Karawczyk K."/>
            <person name="Piernik-Szablinska J."/>
            <person name="Szczecinska M."/>
            <person name="Mazdziarz M."/>
        </authorList>
    </citation>
    <scope>NUCLEOTIDE SEQUENCE [LARGE SCALE GENOMIC DNA]</scope>
    <source>
        <strain evidence="9">Rf_01</strain>
        <tissue evidence="9">Aerial parts of the thallus</tissue>
    </source>
</reference>
<protein>
    <recommendedName>
        <fullName evidence="11">Oleosin</fullName>
    </recommendedName>
</protein>
<evidence type="ECO:0000313" key="9">
    <source>
        <dbReference type="EMBL" id="KAL2630049.1"/>
    </source>
</evidence>
<dbReference type="GO" id="GO:0005811">
    <property type="term" value="C:lipid droplet"/>
    <property type="evidence" value="ECO:0007669"/>
    <property type="project" value="UniProtKB-SubCell"/>
</dbReference>
<keyword evidence="6 8" id="KW-1133">Transmembrane helix</keyword>
<keyword evidence="4" id="KW-0551">Lipid droplet</keyword>
<comment type="subcellular location">
    <subcellularLocation>
        <location evidence="2">Lipid droplet</location>
    </subcellularLocation>
    <subcellularLocation>
        <location evidence="1">Membrane</location>
        <topology evidence="1">Multi-pass membrane protein</topology>
    </subcellularLocation>
</comment>
<keyword evidence="10" id="KW-1185">Reference proteome</keyword>
<evidence type="ECO:0000256" key="5">
    <source>
        <dbReference type="ARBA" id="ARBA00022692"/>
    </source>
</evidence>
<dbReference type="EMBL" id="JBHFFA010000004">
    <property type="protein sequence ID" value="KAL2630049.1"/>
    <property type="molecule type" value="Genomic_DNA"/>
</dbReference>
<comment type="similarity">
    <text evidence="3">Belongs to the oleosin family.</text>
</comment>
<keyword evidence="5 8" id="KW-0812">Transmembrane</keyword>
<dbReference type="PANTHER" id="PTHR33203:SF24">
    <property type="entry name" value="OLEOSIN"/>
    <property type="match status" value="1"/>
</dbReference>
<evidence type="ECO:0000256" key="1">
    <source>
        <dbReference type="ARBA" id="ARBA00004141"/>
    </source>
</evidence>
<evidence type="ECO:0000256" key="2">
    <source>
        <dbReference type="ARBA" id="ARBA00004502"/>
    </source>
</evidence>
<organism evidence="9 10">
    <name type="scientific">Riccia fluitans</name>
    <dbReference type="NCBI Taxonomy" id="41844"/>
    <lineage>
        <taxon>Eukaryota</taxon>
        <taxon>Viridiplantae</taxon>
        <taxon>Streptophyta</taxon>
        <taxon>Embryophyta</taxon>
        <taxon>Marchantiophyta</taxon>
        <taxon>Marchantiopsida</taxon>
        <taxon>Marchantiidae</taxon>
        <taxon>Marchantiales</taxon>
        <taxon>Ricciaceae</taxon>
        <taxon>Riccia</taxon>
    </lineage>
</organism>
<proteinExistence type="inferred from homology"/>
<dbReference type="GO" id="GO:0016020">
    <property type="term" value="C:membrane"/>
    <property type="evidence" value="ECO:0007669"/>
    <property type="project" value="UniProtKB-SubCell"/>
</dbReference>
<evidence type="ECO:0000256" key="4">
    <source>
        <dbReference type="ARBA" id="ARBA00022677"/>
    </source>
</evidence>
<feature type="transmembrane region" description="Helical" evidence="8">
    <location>
        <begin position="107"/>
        <end position="127"/>
    </location>
</feature>
<dbReference type="Pfam" id="PF01277">
    <property type="entry name" value="Oleosin"/>
    <property type="match status" value="1"/>
</dbReference>